<dbReference type="InterPro" id="IPR050508">
    <property type="entry name" value="Methyltransf_Superfamily"/>
</dbReference>
<reference evidence="1 2" key="1">
    <citation type="submission" date="2020-04" db="EMBL/GenBank/DDBJ databases">
        <title>Flammeovirgaceae bacterium KN852 isolated from deep sea.</title>
        <authorList>
            <person name="Zhang D.-C."/>
        </authorList>
    </citation>
    <scope>NUCLEOTIDE SEQUENCE [LARGE SCALE GENOMIC DNA]</scope>
    <source>
        <strain evidence="1 2">KN852</strain>
    </source>
</reference>
<name>A0A848J2X8_9BACT</name>
<keyword evidence="1" id="KW-0489">Methyltransferase</keyword>
<keyword evidence="2" id="KW-1185">Reference proteome</keyword>
<dbReference type="CDD" id="cd02440">
    <property type="entry name" value="AdoMet_MTases"/>
    <property type="match status" value="1"/>
</dbReference>
<gene>
    <name evidence="1" type="ORF">HH304_10570</name>
</gene>
<dbReference type="Gene3D" id="3.40.50.150">
    <property type="entry name" value="Vaccinia Virus protein VP39"/>
    <property type="match status" value="1"/>
</dbReference>
<dbReference type="EMBL" id="JABBNU010000006">
    <property type="protein sequence ID" value="NMM48844.1"/>
    <property type="molecule type" value="Genomic_DNA"/>
</dbReference>
<accession>A0A848J2X8</accession>
<evidence type="ECO:0000313" key="1">
    <source>
        <dbReference type="EMBL" id="NMM48844.1"/>
    </source>
</evidence>
<sequence length="258" mass="29620">MATYTTEIASDTISSDNPIHRRLLKAYYAAIPFVSGNLLEVGCGEGRGVELLAPKAENYTAVDKIGEVIERLSAKYPDVKFVQSFIPPFDGWESNQFDTIVTFQVIEHIKDDGLFLKELYRLLKPGGKLLVTTPNINYTLSRNPWHEREYTPSELEKLMAKYFDEVETKGIGGNDKVWDYYNQNKKSVEKITRFDIFNLQYKLPASILRIPYDILNRINRNNLSKQDNGLVSSISHEDYLVTDNPDKALDLFYIGYKK</sequence>
<proteinExistence type="predicted"/>
<keyword evidence="1" id="KW-0808">Transferase</keyword>
<dbReference type="RefSeq" id="WP_169681205.1">
    <property type="nucleotide sequence ID" value="NZ_JABBNU010000006.1"/>
</dbReference>
<organism evidence="1 2">
    <name type="scientific">Marinigracilibium pacificum</name>
    <dbReference type="NCBI Taxonomy" id="2729599"/>
    <lineage>
        <taxon>Bacteria</taxon>
        <taxon>Pseudomonadati</taxon>
        <taxon>Bacteroidota</taxon>
        <taxon>Cytophagia</taxon>
        <taxon>Cytophagales</taxon>
        <taxon>Flammeovirgaceae</taxon>
        <taxon>Marinigracilibium</taxon>
    </lineage>
</organism>
<dbReference type="SUPFAM" id="SSF53335">
    <property type="entry name" value="S-adenosyl-L-methionine-dependent methyltransferases"/>
    <property type="match status" value="1"/>
</dbReference>
<comment type="caution">
    <text evidence="1">The sequence shown here is derived from an EMBL/GenBank/DDBJ whole genome shotgun (WGS) entry which is preliminary data.</text>
</comment>
<dbReference type="InterPro" id="IPR029063">
    <property type="entry name" value="SAM-dependent_MTases_sf"/>
</dbReference>
<evidence type="ECO:0000313" key="2">
    <source>
        <dbReference type="Proteomes" id="UP000559010"/>
    </source>
</evidence>
<dbReference type="PANTHER" id="PTHR42912:SF85">
    <property type="entry name" value="METHYLTRANSFERASE TYPE 11"/>
    <property type="match status" value="1"/>
</dbReference>
<dbReference type="Pfam" id="PF13489">
    <property type="entry name" value="Methyltransf_23"/>
    <property type="match status" value="1"/>
</dbReference>
<dbReference type="GO" id="GO:0008757">
    <property type="term" value="F:S-adenosylmethionine-dependent methyltransferase activity"/>
    <property type="evidence" value="ECO:0007669"/>
    <property type="project" value="InterPro"/>
</dbReference>
<protein>
    <submittedName>
        <fullName evidence="1">Class I SAM-dependent methyltransferase</fullName>
    </submittedName>
</protein>
<dbReference type="PANTHER" id="PTHR42912">
    <property type="entry name" value="METHYLTRANSFERASE"/>
    <property type="match status" value="1"/>
</dbReference>
<dbReference type="Proteomes" id="UP000559010">
    <property type="component" value="Unassembled WGS sequence"/>
</dbReference>
<dbReference type="AlphaFoldDB" id="A0A848J2X8"/>
<dbReference type="GO" id="GO:0032259">
    <property type="term" value="P:methylation"/>
    <property type="evidence" value="ECO:0007669"/>
    <property type="project" value="UniProtKB-KW"/>
</dbReference>